<comment type="caution">
    <text evidence="1">The sequence shown here is derived from an EMBL/GenBank/DDBJ whole genome shotgun (WGS) entry which is preliminary data.</text>
</comment>
<keyword evidence="2" id="KW-1185">Reference proteome</keyword>
<protein>
    <submittedName>
        <fullName evidence="1">Uncharacterized protein</fullName>
    </submittedName>
</protein>
<reference evidence="1 2" key="1">
    <citation type="submission" date="2023-05" db="EMBL/GenBank/DDBJ databases">
        <authorList>
            <person name="Guo Y."/>
        </authorList>
    </citation>
    <scope>NUCLEOTIDE SEQUENCE [LARGE SCALE GENOMIC DNA]</scope>
    <source>
        <strain evidence="1 2">GR2756</strain>
    </source>
</reference>
<gene>
    <name evidence="1" type="ORF">RQX22_09255</name>
</gene>
<proteinExistence type="predicted"/>
<sequence>MMEDTELADDPVSHIFRLIDPVKEIFVLLGQKHDFGSVRPEVQRVAELAGKIA</sequence>
<dbReference type="Proteomes" id="UP001259572">
    <property type="component" value="Unassembled WGS sequence"/>
</dbReference>
<organism evidence="1 2">
    <name type="scientific">Sphingosinicella rhizophila</name>
    <dbReference type="NCBI Taxonomy" id="3050082"/>
    <lineage>
        <taxon>Bacteria</taxon>
        <taxon>Pseudomonadati</taxon>
        <taxon>Pseudomonadota</taxon>
        <taxon>Alphaproteobacteria</taxon>
        <taxon>Sphingomonadales</taxon>
        <taxon>Sphingosinicellaceae</taxon>
        <taxon>Sphingosinicella</taxon>
    </lineage>
</organism>
<name>A0ABU3Q7S6_9SPHN</name>
<evidence type="ECO:0000313" key="2">
    <source>
        <dbReference type="Proteomes" id="UP001259572"/>
    </source>
</evidence>
<dbReference type="EMBL" id="JAVUPU010000004">
    <property type="protein sequence ID" value="MDT9599134.1"/>
    <property type="molecule type" value="Genomic_DNA"/>
</dbReference>
<evidence type="ECO:0000313" key="1">
    <source>
        <dbReference type="EMBL" id="MDT9599134.1"/>
    </source>
</evidence>
<accession>A0ABU3Q7S6</accession>